<sequence length="276" mass="30031">MSAEQSVAIVLRTIEFSETSLVVTLFSREFGKLSGIAKGARRPKGPFEGSLDLLSVCRVVVHRKSSDALDLLTEAKLHRRFRGAERSLDRVYAGYYLAEILQLSTDDHDPHCDVYDLTIATLNQIDGTGDVGSAVLYFEAQLLRLLGHAPGIDRCTDCGGEVESTGPRIPFALVTGGIVCRNCAVRQTSVISVRRTVLEELRRIISPNTEPQSLIAARVYGELRAVMSRYIQSVVGKVPRTQSLLPHSITPATNSSTSNNPAPNSLPASKRTEPTA</sequence>
<dbReference type="EMBL" id="SJPJ01000002">
    <property type="protein sequence ID" value="TWT76432.1"/>
    <property type="molecule type" value="Genomic_DNA"/>
</dbReference>
<evidence type="ECO:0000259" key="9">
    <source>
        <dbReference type="Pfam" id="PF11967"/>
    </source>
</evidence>
<feature type="domain" description="DNA replication/recombination mediator RecO N-terminal" evidence="9">
    <location>
        <begin position="1"/>
        <end position="79"/>
    </location>
</feature>
<keyword evidence="4 7" id="KW-0233">DNA recombination</keyword>
<comment type="caution">
    <text evidence="10">The sequence shown here is derived from an EMBL/GenBank/DDBJ whole genome shotgun (WGS) entry which is preliminary data.</text>
</comment>
<comment type="similarity">
    <text evidence="1 7">Belongs to the RecO family.</text>
</comment>
<dbReference type="SUPFAM" id="SSF57863">
    <property type="entry name" value="ArfGap/RecO-like zinc finger"/>
    <property type="match status" value="1"/>
</dbReference>
<evidence type="ECO:0000256" key="1">
    <source>
        <dbReference type="ARBA" id="ARBA00007452"/>
    </source>
</evidence>
<evidence type="ECO:0000256" key="8">
    <source>
        <dbReference type="SAM" id="MobiDB-lite"/>
    </source>
</evidence>
<reference evidence="10 11" key="1">
    <citation type="submission" date="2019-02" db="EMBL/GenBank/DDBJ databases">
        <title>Deep-cultivation of Planctomycetes and their phenomic and genomic characterization uncovers novel biology.</title>
        <authorList>
            <person name="Wiegand S."/>
            <person name="Jogler M."/>
            <person name="Boedeker C."/>
            <person name="Pinto D."/>
            <person name="Vollmers J."/>
            <person name="Rivas-Marin E."/>
            <person name="Kohn T."/>
            <person name="Peeters S.H."/>
            <person name="Heuer A."/>
            <person name="Rast P."/>
            <person name="Oberbeckmann S."/>
            <person name="Bunk B."/>
            <person name="Jeske O."/>
            <person name="Meyerdierks A."/>
            <person name="Storesund J.E."/>
            <person name="Kallscheuer N."/>
            <person name="Luecker S."/>
            <person name="Lage O.M."/>
            <person name="Pohl T."/>
            <person name="Merkel B.J."/>
            <person name="Hornburger P."/>
            <person name="Mueller R.-W."/>
            <person name="Bruemmer F."/>
            <person name="Labrenz M."/>
            <person name="Spormann A.M."/>
            <person name="Op Den Camp H."/>
            <person name="Overmann J."/>
            <person name="Amann R."/>
            <person name="Jetten M.S.M."/>
            <person name="Mascher T."/>
            <person name="Medema M.H."/>
            <person name="Devos D.P."/>
            <person name="Kaster A.-K."/>
            <person name="Ovreas L."/>
            <person name="Rohde M."/>
            <person name="Galperin M.Y."/>
            <person name="Jogler C."/>
        </authorList>
    </citation>
    <scope>NUCLEOTIDE SEQUENCE [LARGE SCALE GENOMIC DNA]</scope>
    <source>
        <strain evidence="10 11">CA13</strain>
    </source>
</reference>
<protein>
    <recommendedName>
        <fullName evidence="2 7">DNA repair protein RecO</fullName>
    </recommendedName>
    <alternativeName>
        <fullName evidence="6 7">Recombination protein O</fullName>
    </alternativeName>
</protein>
<evidence type="ECO:0000256" key="6">
    <source>
        <dbReference type="ARBA" id="ARBA00033409"/>
    </source>
</evidence>
<dbReference type="Proteomes" id="UP000315010">
    <property type="component" value="Unassembled WGS sequence"/>
</dbReference>
<keyword evidence="3 7" id="KW-0227">DNA damage</keyword>
<evidence type="ECO:0000256" key="4">
    <source>
        <dbReference type="ARBA" id="ARBA00023172"/>
    </source>
</evidence>
<dbReference type="HAMAP" id="MF_00201">
    <property type="entry name" value="RecO"/>
    <property type="match status" value="1"/>
</dbReference>
<evidence type="ECO:0000256" key="3">
    <source>
        <dbReference type="ARBA" id="ARBA00022763"/>
    </source>
</evidence>
<dbReference type="Gene3D" id="2.40.50.140">
    <property type="entry name" value="Nucleic acid-binding proteins"/>
    <property type="match status" value="1"/>
</dbReference>
<dbReference type="RefSeq" id="WP_146404206.1">
    <property type="nucleotide sequence ID" value="NZ_SJPJ01000002.1"/>
</dbReference>
<dbReference type="PANTHER" id="PTHR33991:SF1">
    <property type="entry name" value="DNA REPAIR PROTEIN RECO"/>
    <property type="match status" value="1"/>
</dbReference>
<keyword evidence="11" id="KW-1185">Reference proteome</keyword>
<dbReference type="InterPro" id="IPR012340">
    <property type="entry name" value="NA-bd_OB-fold"/>
</dbReference>
<dbReference type="NCBIfam" id="TIGR00613">
    <property type="entry name" value="reco"/>
    <property type="match status" value="1"/>
</dbReference>
<name>A0A5C5YNA6_9BACT</name>
<dbReference type="InterPro" id="IPR003717">
    <property type="entry name" value="RecO"/>
</dbReference>
<evidence type="ECO:0000256" key="2">
    <source>
        <dbReference type="ARBA" id="ARBA00021310"/>
    </source>
</evidence>
<feature type="compositionally biased region" description="Low complexity" evidence="8">
    <location>
        <begin position="250"/>
        <end position="269"/>
    </location>
</feature>
<proteinExistence type="inferred from homology"/>
<evidence type="ECO:0000256" key="5">
    <source>
        <dbReference type="ARBA" id="ARBA00023204"/>
    </source>
</evidence>
<dbReference type="SUPFAM" id="SSF50249">
    <property type="entry name" value="Nucleic acid-binding proteins"/>
    <property type="match status" value="1"/>
</dbReference>
<gene>
    <name evidence="7 10" type="primary">recO</name>
    <name evidence="10" type="ORF">CA13_69260</name>
</gene>
<feature type="region of interest" description="Disordered" evidence="8">
    <location>
        <begin position="245"/>
        <end position="276"/>
    </location>
</feature>
<dbReference type="GO" id="GO:0006302">
    <property type="term" value="P:double-strand break repair"/>
    <property type="evidence" value="ECO:0007669"/>
    <property type="project" value="TreeGrafter"/>
</dbReference>
<dbReference type="Pfam" id="PF02565">
    <property type="entry name" value="RecO_C"/>
    <property type="match status" value="1"/>
</dbReference>
<evidence type="ECO:0000313" key="10">
    <source>
        <dbReference type="EMBL" id="TWT76432.1"/>
    </source>
</evidence>
<accession>A0A5C5YNA6</accession>
<dbReference type="GO" id="GO:0043590">
    <property type="term" value="C:bacterial nucleoid"/>
    <property type="evidence" value="ECO:0007669"/>
    <property type="project" value="TreeGrafter"/>
</dbReference>
<dbReference type="OrthoDB" id="9797083at2"/>
<evidence type="ECO:0000313" key="11">
    <source>
        <dbReference type="Proteomes" id="UP000315010"/>
    </source>
</evidence>
<comment type="function">
    <text evidence="7">Involved in DNA repair and RecF pathway recombination.</text>
</comment>
<dbReference type="InterPro" id="IPR037278">
    <property type="entry name" value="ARFGAP/RecO"/>
</dbReference>
<dbReference type="Gene3D" id="1.20.1440.120">
    <property type="entry name" value="Recombination protein O, C-terminal domain"/>
    <property type="match status" value="1"/>
</dbReference>
<dbReference type="InterPro" id="IPR042242">
    <property type="entry name" value="RecO_C"/>
</dbReference>
<dbReference type="InterPro" id="IPR022572">
    <property type="entry name" value="DNA_rep/recomb_RecO_N"/>
</dbReference>
<keyword evidence="5 7" id="KW-0234">DNA repair</keyword>
<dbReference type="PANTHER" id="PTHR33991">
    <property type="entry name" value="DNA REPAIR PROTEIN RECO"/>
    <property type="match status" value="1"/>
</dbReference>
<evidence type="ECO:0000256" key="7">
    <source>
        <dbReference type="HAMAP-Rule" id="MF_00201"/>
    </source>
</evidence>
<organism evidence="10 11">
    <name type="scientific">Novipirellula herctigrandis</name>
    <dbReference type="NCBI Taxonomy" id="2527986"/>
    <lineage>
        <taxon>Bacteria</taxon>
        <taxon>Pseudomonadati</taxon>
        <taxon>Planctomycetota</taxon>
        <taxon>Planctomycetia</taxon>
        <taxon>Pirellulales</taxon>
        <taxon>Pirellulaceae</taxon>
        <taxon>Novipirellula</taxon>
    </lineage>
</organism>
<dbReference type="AlphaFoldDB" id="A0A5C5YNA6"/>
<dbReference type="Pfam" id="PF11967">
    <property type="entry name" value="RecO_N"/>
    <property type="match status" value="1"/>
</dbReference>
<dbReference type="GO" id="GO:0006310">
    <property type="term" value="P:DNA recombination"/>
    <property type="evidence" value="ECO:0007669"/>
    <property type="project" value="UniProtKB-UniRule"/>
</dbReference>